<keyword evidence="5" id="KW-0552">Olfaction</keyword>
<reference evidence="12" key="1">
    <citation type="submission" date="2025-08" db="UniProtKB">
        <authorList>
            <consortium name="RefSeq"/>
        </authorList>
    </citation>
    <scope>IDENTIFICATION</scope>
</reference>
<keyword evidence="9" id="KW-0807">Transducer</keyword>
<feature type="transmembrane region" description="Helical" evidence="10">
    <location>
        <begin position="12"/>
        <end position="30"/>
    </location>
</feature>
<evidence type="ECO:0000256" key="9">
    <source>
        <dbReference type="ARBA" id="ARBA00023224"/>
    </source>
</evidence>
<dbReference type="KEGG" id="dqu:106749634"/>
<dbReference type="GO" id="GO:0007165">
    <property type="term" value="P:signal transduction"/>
    <property type="evidence" value="ECO:0007669"/>
    <property type="project" value="UniProtKB-KW"/>
</dbReference>
<evidence type="ECO:0000256" key="1">
    <source>
        <dbReference type="ARBA" id="ARBA00004651"/>
    </source>
</evidence>
<keyword evidence="7 10" id="KW-0472">Membrane</keyword>
<evidence type="ECO:0000313" key="12">
    <source>
        <dbReference type="RefSeq" id="XP_014484775.1"/>
    </source>
</evidence>
<dbReference type="RefSeq" id="XP_014484775.1">
    <property type="nucleotide sequence ID" value="XM_014629289.1"/>
</dbReference>
<keyword evidence="2" id="KW-1003">Cell membrane</keyword>
<evidence type="ECO:0000256" key="5">
    <source>
        <dbReference type="ARBA" id="ARBA00022725"/>
    </source>
</evidence>
<evidence type="ECO:0000256" key="3">
    <source>
        <dbReference type="ARBA" id="ARBA00022606"/>
    </source>
</evidence>
<comment type="subcellular location">
    <subcellularLocation>
        <location evidence="1">Cell membrane</location>
        <topology evidence="1">Multi-pass membrane protein</topology>
    </subcellularLocation>
</comment>
<feature type="transmembrane region" description="Helical" evidence="10">
    <location>
        <begin position="111"/>
        <end position="134"/>
    </location>
</feature>
<dbReference type="GO" id="GO:0004984">
    <property type="term" value="F:olfactory receptor activity"/>
    <property type="evidence" value="ECO:0007669"/>
    <property type="project" value="InterPro"/>
</dbReference>
<dbReference type="PANTHER" id="PTHR21137:SF35">
    <property type="entry name" value="ODORANT RECEPTOR 19A-RELATED"/>
    <property type="match status" value="1"/>
</dbReference>
<evidence type="ECO:0000313" key="11">
    <source>
        <dbReference type="Proteomes" id="UP000515204"/>
    </source>
</evidence>
<gene>
    <name evidence="12" type="primary">LOC106749634</name>
</gene>
<evidence type="ECO:0000256" key="2">
    <source>
        <dbReference type="ARBA" id="ARBA00022475"/>
    </source>
</evidence>
<accession>A0A6P3Y1S9</accession>
<dbReference type="InterPro" id="IPR004117">
    <property type="entry name" value="7tm6_olfct_rcpt"/>
</dbReference>
<feature type="transmembrane region" description="Helical" evidence="10">
    <location>
        <begin position="42"/>
        <end position="63"/>
    </location>
</feature>
<keyword evidence="4 10" id="KW-0812">Transmembrane</keyword>
<name>A0A6P3Y1S9_DINQU</name>
<evidence type="ECO:0000256" key="6">
    <source>
        <dbReference type="ARBA" id="ARBA00022989"/>
    </source>
</evidence>
<organism evidence="11 12">
    <name type="scientific">Dinoponera quadriceps</name>
    <name type="common">South American ant</name>
    <dbReference type="NCBI Taxonomy" id="609295"/>
    <lineage>
        <taxon>Eukaryota</taxon>
        <taxon>Metazoa</taxon>
        <taxon>Ecdysozoa</taxon>
        <taxon>Arthropoda</taxon>
        <taxon>Hexapoda</taxon>
        <taxon>Insecta</taxon>
        <taxon>Pterygota</taxon>
        <taxon>Neoptera</taxon>
        <taxon>Endopterygota</taxon>
        <taxon>Hymenoptera</taxon>
        <taxon>Apocrita</taxon>
        <taxon>Aculeata</taxon>
        <taxon>Formicoidea</taxon>
        <taxon>Formicidae</taxon>
        <taxon>Ponerinae</taxon>
        <taxon>Ponerini</taxon>
        <taxon>Dinoponera</taxon>
    </lineage>
</organism>
<dbReference type="GO" id="GO:0005549">
    <property type="term" value="F:odorant binding"/>
    <property type="evidence" value="ECO:0007669"/>
    <property type="project" value="InterPro"/>
</dbReference>
<evidence type="ECO:0000256" key="4">
    <source>
        <dbReference type="ARBA" id="ARBA00022692"/>
    </source>
</evidence>
<evidence type="ECO:0000256" key="10">
    <source>
        <dbReference type="SAM" id="Phobius"/>
    </source>
</evidence>
<dbReference type="Pfam" id="PF02949">
    <property type="entry name" value="7tm_6"/>
    <property type="match status" value="1"/>
</dbReference>
<dbReference type="AlphaFoldDB" id="A0A6P3Y1S9"/>
<dbReference type="Proteomes" id="UP000515204">
    <property type="component" value="Unplaced"/>
</dbReference>
<evidence type="ECO:0000256" key="8">
    <source>
        <dbReference type="ARBA" id="ARBA00023170"/>
    </source>
</evidence>
<keyword evidence="8" id="KW-0675">Receptor</keyword>
<keyword evidence="6 10" id="KW-1133">Transmembrane helix</keyword>
<keyword evidence="3" id="KW-0716">Sensory transduction</keyword>
<evidence type="ECO:0000256" key="7">
    <source>
        <dbReference type="ARBA" id="ARBA00023136"/>
    </source>
</evidence>
<dbReference type="GO" id="GO:0005886">
    <property type="term" value="C:plasma membrane"/>
    <property type="evidence" value="ECO:0007669"/>
    <property type="project" value="UniProtKB-SubCell"/>
</dbReference>
<dbReference type="PANTHER" id="PTHR21137">
    <property type="entry name" value="ODORANT RECEPTOR"/>
    <property type="match status" value="1"/>
</dbReference>
<sequence length="138" mass="15960">MWPYQQSKIVQLQIILVYVILISIIIFQVFQIITFGGSFEMLAVHCVFSFTILVYIFLASYYVQDILNHNDQVFATAYNIHWYTTPLHIQKMILFLLQSGTKNFSLNLGGMFLISLQSSTTLLSASMSYFTVLYSMQQ</sequence>
<keyword evidence="11" id="KW-1185">Reference proteome</keyword>
<dbReference type="GeneID" id="106749634"/>
<protein>
    <submittedName>
        <fullName evidence="12">Odorant receptor 67c-like</fullName>
    </submittedName>
</protein>
<proteinExistence type="predicted"/>